<dbReference type="InterPro" id="IPR006312">
    <property type="entry name" value="TatA/E"/>
</dbReference>
<keyword evidence="9" id="KW-0997">Cell inner membrane</keyword>
<dbReference type="GO" id="GO:0008320">
    <property type="term" value="F:protein transmembrane transporter activity"/>
    <property type="evidence" value="ECO:0007669"/>
    <property type="project" value="UniProtKB-UniRule"/>
</dbReference>
<dbReference type="GO" id="GO:0033281">
    <property type="term" value="C:TAT protein transport complex"/>
    <property type="evidence" value="ECO:0007669"/>
    <property type="project" value="UniProtKB-UniRule"/>
</dbReference>
<evidence type="ECO:0000256" key="8">
    <source>
        <dbReference type="ARBA" id="ARBA00023136"/>
    </source>
</evidence>
<keyword evidence="7 9" id="KW-0811">Translocation</keyword>
<evidence type="ECO:0000313" key="10">
    <source>
        <dbReference type="EMBL" id="ABW29402.1"/>
    </source>
</evidence>
<dbReference type="STRING" id="329726.AM1_4425"/>
<dbReference type="PANTHER" id="PTHR42982">
    <property type="entry name" value="SEC-INDEPENDENT PROTEIN TRANSLOCASE PROTEIN TATA"/>
    <property type="match status" value="1"/>
</dbReference>
<evidence type="ECO:0000256" key="6">
    <source>
        <dbReference type="ARBA" id="ARBA00022989"/>
    </source>
</evidence>
<sequence length="54" mass="5760">MFGLGWLEVGLIALAAVVLFGPKKLPELGASLGKSLRGFKDELQGDSEEEPTED</sequence>
<dbReference type="EMBL" id="CP000828">
    <property type="protein sequence ID" value="ABW29402.1"/>
    <property type="molecule type" value="Genomic_DNA"/>
</dbReference>
<dbReference type="PRINTS" id="PR01506">
    <property type="entry name" value="TATBPROTEIN"/>
</dbReference>
<reference evidence="10 11" key="1">
    <citation type="journal article" date="2008" name="Proc. Natl. Acad. Sci. U.S.A.">
        <title>Niche adaptation and genome expansion in the chlorophyll d-producing cyanobacterium Acaryochloris marina.</title>
        <authorList>
            <person name="Swingley W.D."/>
            <person name="Chen M."/>
            <person name="Cheung P.C."/>
            <person name="Conrad A.L."/>
            <person name="Dejesa L.C."/>
            <person name="Hao J."/>
            <person name="Honchak B.M."/>
            <person name="Karbach L.E."/>
            <person name="Kurdoglu A."/>
            <person name="Lahiri S."/>
            <person name="Mastrian S.D."/>
            <person name="Miyashita H."/>
            <person name="Page L."/>
            <person name="Ramakrishna P."/>
            <person name="Satoh S."/>
            <person name="Sattley W.M."/>
            <person name="Shimada Y."/>
            <person name="Taylor H.L."/>
            <person name="Tomo T."/>
            <person name="Tsuchiya T."/>
            <person name="Wang Z.T."/>
            <person name="Raymond J."/>
            <person name="Mimuro M."/>
            <person name="Blankenship R.E."/>
            <person name="Touchman J.W."/>
        </authorList>
    </citation>
    <scope>NUCLEOTIDE SEQUENCE [LARGE SCALE GENOMIC DNA]</scope>
    <source>
        <strain evidence="11">MBIC 11017</strain>
    </source>
</reference>
<dbReference type="PANTHER" id="PTHR42982:SF1">
    <property type="entry name" value="SEC-INDEPENDENT PROTEIN TRANSLOCASE PROTEIN TATA"/>
    <property type="match status" value="1"/>
</dbReference>
<evidence type="ECO:0000256" key="4">
    <source>
        <dbReference type="ARBA" id="ARBA00022692"/>
    </source>
</evidence>
<evidence type="ECO:0000256" key="1">
    <source>
        <dbReference type="ARBA" id="ARBA00004162"/>
    </source>
</evidence>
<dbReference type="InterPro" id="IPR003369">
    <property type="entry name" value="TatA/B/E"/>
</dbReference>
<organism evidence="10 11">
    <name type="scientific">Acaryochloris marina (strain MBIC 11017)</name>
    <dbReference type="NCBI Taxonomy" id="329726"/>
    <lineage>
        <taxon>Bacteria</taxon>
        <taxon>Bacillati</taxon>
        <taxon>Cyanobacteriota</taxon>
        <taxon>Cyanophyceae</taxon>
        <taxon>Acaryochloridales</taxon>
        <taxon>Acaryochloridaceae</taxon>
        <taxon>Acaryochloris</taxon>
    </lineage>
</organism>
<comment type="subcellular location">
    <subcellularLocation>
        <location evidence="9">Cell inner membrane</location>
        <topology evidence="9">Single-pass membrane protein</topology>
    </subcellularLocation>
    <subcellularLocation>
        <location evidence="1">Cell membrane</location>
        <topology evidence="1">Single-pass membrane protein</topology>
    </subcellularLocation>
</comment>
<dbReference type="Pfam" id="PF02416">
    <property type="entry name" value="TatA_B_E"/>
    <property type="match status" value="1"/>
</dbReference>
<keyword evidence="4 9" id="KW-0812">Transmembrane</keyword>
<dbReference type="GO" id="GO:0043953">
    <property type="term" value="P:protein transport by the Tat complex"/>
    <property type="evidence" value="ECO:0007669"/>
    <property type="project" value="UniProtKB-UniRule"/>
</dbReference>
<keyword evidence="3 9" id="KW-1003">Cell membrane</keyword>
<accession>B0CF05</accession>
<dbReference type="RefSeq" id="WP_012164724.1">
    <property type="nucleotide sequence ID" value="NC_009925.1"/>
</dbReference>
<evidence type="ECO:0000256" key="3">
    <source>
        <dbReference type="ARBA" id="ARBA00022475"/>
    </source>
</evidence>
<comment type="function">
    <text evidence="9">Part of the twin-arginine translocation (Tat) system that transports large folded proteins containing a characteristic twin-arginine motif in their signal peptide across membranes. TatA could form the protein-conducting channel of the Tat system.</text>
</comment>
<dbReference type="HAMAP" id="MF_00236">
    <property type="entry name" value="TatA_E"/>
    <property type="match status" value="1"/>
</dbReference>
<keyword evidence="5 9" id="KW-0653">Protein transport</keyword>
<dbReference type="Gene3D" id="1.20.5.3310">
    <property type="match status" value="1"/>
</dbReference>
<dbReference type="eggNOG" id="COG1826">
    <property type="taxonomic scope" value="Bacteria"/>
</dbReference>
<keyword evidence="11" id="KW-1185">Reference proteome</keyword>
<dbReference type="AlphaFoldDB" id="B0CF05"/>
<keyword evidence="8 9" id="KW-0472">Membrane</keyword>
<evidence type="ECO:0000256" key="7">
    <source>
        <dbReference type="ARBA" id="ARBA00023010"/>
    </source>
</evidence>
<feature type="transmembrane region" description="Helical" evidence="9">
    <location>
        <begin position="6"/>
        <end position="22"/>
    </location>
</feature>
<proteinExistence type="inferred from homology"/>
<evidence type="ECO:0000256" key="9">
    <source>
        <dbReference type="HAMAP-Rule" id="MF_00236"/>
    </source>
</evidence>
<gene>
    <name evidence="9" type="primary">tatA</name>
    <name evidence="10" type="ordered locus">AM1_4425</name>
</gene>
<keyword evidence="2 9" id="KW-0813">Transport</keyword>
<comment type="subunit">
    <text evidence="9">Forms a complex with TatC.</text>
</comment>
<keyword evidence="6 9" id="KW-1133">Transmembrane helix</keyword>
<name>B0CF05_ACAM1</name>
<evidence type="ECO:0000256" key="2">
    <source>
        <dbReference type="ARBA" id="ARBA00022448"/>
    </source>
</evidence>
<dbReference type="KEGG" id="amr:AM1_4425"/>
<comment type="similarity">
    <text evidence="9">Belongs to the TatA/E family.</text>
</comment>
<evidence type="ECO:0000256" key="5">
    <source>
        <dbReference type="ARBA" id="ARBA00022927"/>
    </source>
</evidence>
<evidence type="ECO:0000313" key="11">
    <source>
        <dbReference type="Proteomes" id="UP000000268"/>
    </source>
</evidence>
<dbReference type="HOGENOM" id="CLU_086034_6_1_3"/>
<dbReference type="OrthoDB" id="9800908at2"/>
<protein>
    <recommendedName>
        <fullName evidence="9">Sec-independent protein translocase protein TatA</fullName>
    </recommendedName>
</protein>
<dbReference type="Proteomes" id="UP000000268">
    <property type="component" value="Chromosome"/>
</dbReference>